<sequence length="102" mass="11786">MPELEDERFYEAHADFCSVCANANRLKILDLLKNGEQYSVSDIERHTGISQSTVSQHLKLMRDRGIVTRERDGVNNYYSVADDRIVEGVETIREVVREQVEK</sequence>
<dbReference type="InterPro" id="IPR001845">
    <property type="entry name" value="HTH_ArsR_DNA-bd_dom"/>
</dbReference>
<dbReference type="SMART" id="SM00418">
    <property type="entry name" value="HTH_ARSR"/>
    <property type="match status" value="1"/>
</dbReference>
<accession>A0A897N3Q1</accession>
<dbReference type="GO" id="GO:0003677">
    <property type="term" value="F:DNA binding"/>
    <property type="evidence" value="ECO:0007669"/>
    <property type="project" value="UniProtKB-KW"/>
</dbReference>
<dbReference type="GeneID" id="68854225"/>
<evidence type="ECO:0000313" key="5">
    <source>
        <dbReference type="EMBL" id="QSG04936.1"/>
    </source>
</evidence>
<dbReference type="NCBIfam" id="NF033788">
    <property type="entry name" value="HTH_metalloreg"/>
    <property type="match status" value="1"/>
</dbReference>
<dbReference type="Pfam" id="PF01022">
    <property type="entry name" value="HTH_5"/>
    <property type="match status" value="1"/>
</dbReference>
<dbReference type="RefSeq" id="WP_229114429.1">
    <property type="nucleotide sequence ID" value="NZ_CP064787.1"/>
</dbReference>
<reference evidence="5" key="1">
    <citation type="submission" date="2020-11" db="EMBL/GenBank/DDBJ databases">
        <title>Carbohydrate-dependent, anaerobic sulfur respiration: A novel catabolism in halophilic archaea.</title>
        <authorList>
            <person name="Sorokin D.Y."/>
            <person name="Messina E."/>
            <person name="Smedile F."/>
            <person name="La Cono V."/>
            <person name="Hallsworth J.E."/>
            <person name="Yakimov M.M."/>
        </authorList>
    </citation>
    <scope>NUCLEOTIDE SEQUENCE</scope>
    <source>
        <strain evidence="5">HSR12-1</strain>
    </source>
</reference>
<protein>
    <submittedName>
        <fullName evidence="5">Transcriptional regulator containing HTH domain,ArsR family</fullName>
    </submittedName>
</protein>
<dbReference type="Proteomes" id="UP000663525">
    <property type="component" value="Chromosome"/>
</dbReference>
<proteinExistence type="predicted"/>
<keyword evidence="2" id="KW-0238">DNA-binding</keyword>
<dbReference type="InterPro" id="IPR036390">
    <property type="entry name" value="WH_DNA-bd_sf"/>
</dbReference>
<feature type="domain" description="HTH arsR-type" evidence="4">
    <location>
        <begin position="5"/>
        <end position="100"/>
    </location>
</feature>
<dbReference type="InterPro" id="IPR011991">
    <property type="entry name" value="ArsR-like_HTH"/>
</dbReference>
<evidence type="ECO:0000256" key="3">
    <source>
        <dbReference type="ARBA" id="ARBA00023163"/>
    </source>
</evidence>
<name>A0A897N3Q1_9EURY</name>
<keyword evidence="1" id="KW-0805">Transcription regulation</keyword>
<evidence type="ECO:0000256" key="1">
    <source>
        <dbReference type="ARBA" id="ARBA00023015"/>
    </source>
</evidence>
<dbReference type="CDD" id="cd00090">
    <property type="entry name" value="HTH_ARSR"/>
    <property type="match status" value="1"/>
</dbReference>
<dbReference type="PANTHER" id="PTHR43132">
    <property type="entry name" value="ARSENICAL RESISTANCE OPERON REPRESSOR ARSR-RELATED"/>
    <property type="match status" value="1"/>
</dbReference>
<evidence type="ECO:0000256" key="2">
    <source>
        <dbReference type="ARBA" id="ARBA00023125"/>
    </source>
</evidence>
<dbReference type="AlphaFoldDB" id="A0A897N3Q1"/>
<dbReference type="InterPro" id="IPR051011">
    <property type="entry name" value="Metal_resp_trans_reg"/>
</dbReference>
<evidence type="ECO:0000259" key="4">
    <source>
        <dbReference type="PROSITE" id="PS50987"/>
    </source>
</evidence>
<dbReference type="EMBL" id="CP064787">
    <property type="protein sequence ID" value="QSG04936.1"/>
    <property type="molecule type" value="Genomic_DNA"/>
</dbReference>
<dbReference type="SUPFAM" id="SSF46785">
    <property type="entry name" value="Winged helix' DNA-binding domain"/>
    <property type="match status" value="1"/>
</dbReference>
<dbReference type="PROSITE" id="PS50987">
    <property type="entry name" value="HTH_ARSR_2"/>
    <property type="match status" value="1"/>
</dbReference>
<dbReference type="PRINTS" id="PR00778">
    <property type="entry name" value="HTHARSR"/>
</dbReference>
<dbReference type="InterPro" id="IPR036388">
    <property type="entry name" value="WH-like_DNA-bd_sf"/>
</dbReference>
<evidence type="ECO:0000313" key="6">
    <source>
        <dbReference type="Proteomes" id="UP000663525"/>
    </source>
</evidence>
<organism evidence="5 6">
    <name type="scientific">Halapricum desulfuricans</name>
    <dbReference type="NCBI Taxonomy" id="2841257"/>
    <lineage>
        <taxon>Archaea</taxon>
        <taxon>Methanobacteriati</taxon>
        <taxon>Methanobacteriota</taxon>
        <taxon>Stenosarchaea group</taxon>
        <taxon>Halobacteria</taxon>
        <taxon>Halobacteriales</taxon>
        <taxon>Haloarculaceae</taxon>
        <taxon>Halapricum</taxon>
    </lineage>
</organism>
<gene>
    <name evidence="5" type="primary">arsR5</name>
    <name evidence="5" type="ORF">HSR121_0581</name>
</gene>
<dbReference type="GO" id="GO:0003700">
    <property type="term" value="F:DNA-binding transcription factor activity"/>
    <property type="evidence" value="ECO:0007669"/>
    <property type="project" value="InterPro"/>
</dbReference>
<dbReference type="PANTHER" id="PTHR43132:SF2">
    <property type="entry name" value="ARSENICAL RESISTANCE OPERON REPRESSOR ARSR-RELATED"/>
    <property type="match status" value="1"/>
</dbReference>
<dbReference type="Gene3D" id="1.10.10.10">
    <property type="entry name" value="Winged helix-like DNA-binding domain superfamily/Winged helix DNA-binding domain"/>
    <property type="match status" value="1"/>
</dbReference>
<keyword evidence="3" id="KW-0804">Transcription</keyword>